<dbReference type="Pfam" id="PF01814">
    <property type="entry name" value="Hemerythrin"/>
    <property type="match status" value="1"/>
</dbReference>
<dbReference type="PANTHER" id="PTHR38048">
    <property type="entry name" value="EXPRESSED PROTEIN"/>
    <property type="match status" value="1"/>
</dbReference>
<evidence type="ECO:0000313" key="3">
    <source>
        <dbReference type="Proteomes" id="UP001595075"/>
    </source>
</evidence>
<proteinExistence type="predicted"/>
<dbReference type="InterPro" id="IPR012312">
    <property type="entry name" value="Hemerythrin-like"/>
</dbReference>
<protein>
    <recommendedName>
        <fullName evidence="1">Hemerythrin-like domain-containing protein</fullName>
    </recommendedName>
</protein>
<dbReference type="Gene3D" id="1.20.120.520">
    <property type="entry name" value="nmb1532 protein domain like"/>
    <property type="match status" value="1"/>
</dbReference>
<feature type="domain" description="Hemerythrin-like" evidence="1">
    <location>
        <begin position="50"/>
        <end position="166"/>
    </location>
</feature>
<name>A0ABR4BUT0_9HELO</name>
<dbReference type="Proteomes" id="UP001595075">
    <property type="component" value="Unassembled WGS sequence"/>
</dbReference>
<evidence type="ECO:0000259" key="1">
    <source>
        <dbReference type="Pfam" id="PF01814"/>
    </source>
</evidence>
<dbReference type="PANTHER" id="PTHR38048:SF2">
    <property type="entry name" value="HEMERYTHRIN-LIKE DOMAIN-CONTAINING PROTEIN"/>
    <property type="match status" value="1"/>
</dbReference>
<sequence length="263" mass="30722">MGQTPTKITKQWADAPFPLIPETPRKKRGITDLNTESGAIRAATEMCLVHNVMIRILNCIYLQAPNVRLTKDITDFTIFMQSFIILLHEHHANEERYFFPWLEEDLGIPGFMEKNVEQHHAFSPSLALFEEYVKLLREGKEIYDAARVRKLLDDFAPILARHLTDEIATFEDLEKYGAKIDWETWQKKVGEIAVKTADTDHEIPIVVTNMDIPFETPLHASVWPPYPWFAALIFRWVYMPRHKGAWRFSCCDWYGNPKELEFV</sequence>
<keyword evidence="3" id="KW-1185">Reference proteome</keyword>
<reference evidence="2 3" key="1">
    <citation type="journal article" date="2024" name="Commun. Biol.">
        <title>Comparative genomic analysis of thermophilic fungi reveals convergent evolutionary adaptations and gene losses.</title>
        <authorList>
            <person name="Steindorff A.S."/>
            <person name="Aguilar-Pontes M.V."/>
            <person name="Robinson A.J."/>
            <person name="Andreopoulos B."/>
            <person name="LaButti K."/>
            <person name="Kuo A."/>
            <person name="Mondo S."/>
            <person name="Riley R."/>
            <person name="Otillar R."/>
            <person name="Haridas S."/>
            <person name="Lipzen A."/>
            <person name="Grimwood J."/>
            <person name="Schmutz J."/>
            <person name="Clum A."/>
            <person name="Reid I.D."/>
            <person name="Moisan M.C."/>
            <person name="Butler G."/>
            <person name="Nguyen T.T.M."/>
            <person name="Dewar K."/>
            <person name="Conant G."/>
            <person name="Drula E."/>
            <person name="Henrissat B."/>
            <person name="Hansel C."/>
            <person name="Singer S."/>
            <person name="Hutchinson M.I."/>
            <person name="de Vries R.P."/>
            <person name="Natvig D.O."/>
            <person name="Powell A.J."/>
            <person name="Tsang A."/>
            <person name="Grigoriev I.V."/>
        </authorList>
    </citation>
    <scope>NUCLEOTIDE SEQUENCE [LARGE SCALE GENOMIC DNA]</scope>
    <source>
        <strain evidence="2 3">CBS 494.80</strain>
    </source>
</reference>
<dbReference type="InterPro" id="IPR053206">
    <property type="entry name" value="Dimeric_xanthone_biosynth"/>
</dbReference>
<organism evidence="2 3">
    <name type="scientific">Oculimacula yallundae</name>
    <dbReference type="NCBI Taxonomy" id="86028"/>
    <lineage>
        <taxon>Eukaryota</taxon>
        <taxon>Fungi</taxon>
        <taxon>Dikarya</taxon>
        <taxon>Ascomycota</taxon>
        <taxon>Pezizomycotina</taxon>
        <taxon>Leotiomycetes</taxon>
        <taxon>Helotiales</taxon>
        <taxon>Ploettnerulaceae</taxon>
        <taxon>Oculimacula</taxon>
    </lineage>
</organism>
<comment type="caution">
    <text evidence="2">The sequence shown here is derived from an EMBL/GenBank/DDBJ whole genome shotgun (WGS) entry which is preliminary data.</text>
</comment>
<gene>
    <name evidence="2" type="ORF">VTL71DRAFT_8923</name>
</gene>
<dbReference type="CDD" id="cd12108">
    <property type="entry name" value="Hr-like"/>
    <property type="match status" value="1"/>
</dbReference>
<evidence type="ECO:0000313" key="2">
    <source>
        <dbReference type="EMBL" id="KAL2060871.1"/>
    </source>
</evidence>
<accession>A0ABR4BUT0</accession>
<dbReference type="EMBL" id="JAZHXI010000020">
    <property type="protein sequence ID" value="KAL2060871.1"/>
    <property type="molecule type" value="Genomic_DNA"/>
</dbReference>